<dbReference type="EMBL" id="JAWXYB010000018">
    <property type="protein sequence ID" value="MDX5930381.1"/>
    <property type="molecule type" value="Genomic_DNA"/>
</dbReference>
<gene>
    <name evidence="9" type="ORF">SIL87_06350</name>
</gene>
<dbReference type="Pfam" id="PF04116">
    <property type="entry name" value="FA_hydroxylase"/>
    <property type="match status" value="1"/>
</dbReference>
<dbReference type="GO" id="GO:0016020">
    <property type="term" value="C:membrane"/>
    <property type="evidence" value="ECO:0007669"/>
    <property type="project" value="GOC"/>
</dbReference>
<dbReference type="RefSeq" id="WP_319613333.1">
    <property type="nucleotide sequence ID" value="NZ_JAWXYB010000018.1"/>
</dbReference>
<dbReference type="InterPro" id="IPR006694">
    <property type="entry name" value="Fatty_acid_hydroxylase"/>
</dbReference>
<dbReference type="Proteomes" id="UP001279553">
    <property type="component" value="Unassembled WGS sequence"/>
</dbReference>
<evidence type="ECO:0000256" key="2">
    <source>
        <dbReference type="ARBA" id="ARBA00022692"/>
    </source>
</evidence>
<evidence type="ECO:0000256" key="4">
    <source>
        <dbReference type="ARBA" id="ARBA00023002"/>
    </source>
</evidence>
<dbReference type="GO" id="GO:0012505">
    <property type="term" value="C:endomembrane system"/>
    <property type="evidence" value="ECO:0007669"/>
    <property type="project" value="UniProtKB-SubCell"/>
</dbReference>
<dbReference type="GO" id="GO:0005506">
    <property type="term" value="F:iron ion binding"/>
    <property type="evidence" value="ECO:0007669"/>
    <property type="project" value="InterPro"/>
</dbReference>
<keyword evidence="5" id="KW-0443">Lipid metabolism</keyword>
<keyword evidence="6 7" id="KW-0472">Membrane</keyword>
<name>A0AAW9DN91_ACIAO</name>
<feature type="domain" description="Fatty acid hydroxylase" evidence="8">
    <location>
        <begin position="93"/>
        <end position="226"/>
    </location>
</feature>
<evidence type="ECO:0000256" key="3">
    <source>
        <dbReference type="ARBA" id="ARBA00022989"/>
    </source>
</evidence>
<comment type="caution">
    <text evidence="9">The sequence shown here is derived from an EMBL/GenBank/DDBJ whole genome shotgun (WGS) entry which is preliminary data.</text>
</comment>
<dbReference type="GO" id="GO:0008610">
    <property type="term" value="P:lipid biosynthetic process"/>
    <property type="evidence" value="ECO:0007669"/>
    <property type="project" value="InterPro"/>
</dbReference>
<reference evidence="9 10" key="1">
    <citation type="submission" date="2023-11" db="EMBL/GenBank/DDBJ databases">
        <title>MicrobeMod: A computational toolkit for identifying prokaryotic methylation and restriction-modification with nanopore sequencing.</title>
        <authorList>
            <person name="Crits-Christoph A."/>
            <person name="Kang S.C."/>
            <person name="Lee H."/>
            <person name="Ostrov N."/>
        </authorList>
    </citation>
    <scope>NUCLEOTIDE SEQUENCE [LARGE SCALE GENOMIC DNA]</scope>
    <source>
        <strain evidence="9 10">DSMZ 700</strain>
    </source>
</reference>
<evidence type="ECO:0000313" key="9">
    <source>
        <dbReference type="EMBL" id="MDX5930381.1"/>
    </source>
</evidence>
<dbReference type="GO" id="GO:0050479">
    <property type="term" value="F:glyceryl-ether monooxygenase activity"/>
    <property type="evidence" value="ECO:0007669"/>
    <property type="project" value="TreeGrafter"/>
</dbReference>
<keyword evidence="3 7" id="KW-1133">Transmembrane helix</keyword>
<dbReference type="InterPro" id="IPR051689">
    <property type="entry name" value="Sterol_desaturase/TMEM195"/>
</dbReference>
<evidence type="ECO:0000256" key="6">
    <source>
        <dbReference type="ARBA" id="ARBA00023136"/>
    </source>
</evidence>
<keyword evidence="10" id="KW-1185">Reference proteome</keyword>
<feature type="transmembrane region" description="Helical" evidence="7">
    <location>
        <begin position="7"/>
        <end position="25"/>
    </location>
</feature>
<comment type="subcellular location">
    <subcellularLocation>
        <location evidence="1">Endomembrane system</location>
        <topology evidence="1">Multi-pass membrane protein</topology>
    </subcellularLocation>
</comment>
<evidence type="ECO:0000259" key="8">
    <source>
        <dbReference type="Pfam" id="PF04116"/>
    </source>
</evidence>
<proteinExistence type="predicted"/>
<dbReference type="PANTHER" id="PTHR21624:SF1">
    <property type="entry name" value="ALKYLGLYCEROL MONOOXYGENASE"/>
    <property type="match status" value="1"/>
</dbReference>
<dbReference type="PANTHER" id="PTHR21624">
    <property type="entry name" value="STEROL DESATURASE-RELATED PROTEIN"/>
    <property type="match status" value="1"/>
</dbReference>
<feature type="transmembrane region" description="Helical" evidence="7">
    <location>
        <begin position="45"/>
        <end position="66"/>
    </location>
</feature>
<evidence type="ECO:0000256" key="5">
    <source>
        <dbReference type="ARBA" id="ARBA00023098"/>
    </source>
</evidence>
<evidence type="ECO:0000256" key="1">
    <source>
        <dbReference type="ARBA" id="ARBA00004127"/>
    </source>
</evidence>
<evidence type="ECO:0000256" key="7">
    <source>
        <dbReference type="SAM" id="Phobius"/>
    </source>
</evidence>
<organism evidence="9 10">
    <name type="scientific">Acidiphilium acidophilum</name>
    <name type="common">Thiobacillus acidophilus</name>
    <dbReference type="NCBI Taxonomy" id="76588"/>
    <lineage>
        <taxon>Bacteria</taxon>
        <taxon>Pseudomonadati</taxon>
        <taxon>Pseudomonadota</taxon>
        <taxon>Alphaproteobacteria</taxon>
        <taxon>Acetobacterales</taxon>
        <taxon>Acidocellaceae</taxon>
        <taxon>Acidiphilium</taxon>
    </lineage>
</organism>
<feature type="transmembrane region" description="Helical" evidence="7">
    <location>
        <begin position="78"/>
        <end position="104"/>
    </location>
</feature>
<keyword evidence="2 7" id="KW-0812">Transmembrane</keyword>
<evidence type="ECO:0000313" key="10">
    <source>
        <dbReference type="Proteomes" id="UP001279553"/>
    </source>
</evidence>
<accession>A0AAW9DN91</accession>
<keyword evidence="4" id="KW-0560">Oxidoreductase</keyword>
<sequence>MHPFILEALRLAVWLVLLAAIFVPLERLFGVHPQKIFRRQFGTDLGYYILNSVLIGVVLAVPLALLAAGVHQLMPDRFLAMVAGWPVGARLGLSIVVAEIGFYWGHRWSHEIPLLWRFHSVHHSAEDLDFLSNTRAHPVDMVFTRLCGFVPVFALGLAQGAALPAVVVVLGTIWGFFVHANLRWRFGVLERVVATPFFHRWHHTNDALRDRNYAAMIPLVDQLFGTFHLPAAWPTAYGIDAPMPATLHGQLLDPLASRPVPTVVRE</sequence>
<dbReference type="AlphaFoldDB" id="A0AAW9DN91"/>
<protein>
    <submittedName>
        <fullName evidence="9">Sterol desaturase family protein</fullName>
    </submittedName>
</protein>
<feature type="transmembrane region" description="Helical" evidence="7">
    <location>
        <begin position="149"/>
        <end position="177"/>
    </location>
</feature>
<dbReference type="GO" id="GO:0006643">
    <property type="term" value="P:membrane lipid metabolic process"/>
    <property type="evidence" value="ECO:0007669"/>
    <property type="project" value="TreeGrafter"/>
</dbReference>